<dbReference type="AlphaFoldDB" id="A0A813EZ51"/>
<keyword evidence="3" id="KW-1185">Reference proteome</keyword>
<feature type="region of interest" description="Disordered" evidence="1">
    <location>
        <begin position="56"/>
        <end position="156"/>
    </location>
</feature>
<evidence type="ECO:0000256" key="1">
    <source>
        <dbReference type="SAM" id="MobiDB-lite"/>
    </source>
</evidence>
<dbReference type="EMBL" id="CAJNNV010016126">
    <property type="protein sequence ID" value="CAE8604192.1"/>
    <property type="molecule type" value="Genomic_DNA"/>
</dbReference>
<feature type="non-terminal residue" evidence="2">
    <location>
        <position position="1"/>
    </location>
</feature>
<feature type="compositionally biased region" description="Basic and acidic residues" evidence="1">
    <location>
        <begin position="192"/>
        <end position="202"/>
    </location>
</feature>
<protein>
    <submittedName>
        <fullName evidence="2">Uncharacterized protein</fullName>
    </submittedName>
</protein>
<evidence type="ECO:0000313" key="2">
    <source>
        <dbReference type="EMBL" id="CAE8604192.1"/>
    </source>
</evidence>
<evidence type="ECO:0000313" key="3">
    <source>
        <dbReference type="Proteomes" id="UP000654075"/>
    </source>
</evidence>
<proteinExistence type="predicted"/>
<feature type="region of interest" description="Disordered" evidence="1">
    <location>
        <begin position="184"/>
        <end position="253"/>
    </location>
</feature>
<feature type="compositionally biased region" description="Low complexity" evidence="1">
    <location>
        <begin position="75"/>
        <end position="142"/>
    </location>
</feature>
<accession>A0A813EZ51</accession>
<organism evidence="2 3">
    <name type="scientific">Polarella glacialis</name>
    <name type="common">Dinoflagellate</name>
    <dbReference type="NCBI Taxonomy" id="89957"/>
    <lineage>
        <taxon>Eukaryota</taxon>
        <taxon>Sar</taxon>
        <taxon>Alveolata</taxon>
        <taxon>Dinophyceae</taxon>
        <taxon>Suessiales</taxon>
        <taxon>Suessiaceae</taxon>
        <taxon>Polarella</taxon>
    </lineage>
</organism>
<comment type="caution">
    <text evidence="2">The sequence shown here is derived from an EMBL/GenBank/DDBJ whole genome shotgun (WGS) entry which is preliminary data.</text>
</comment>
<name>A0A813EZ51_POLGL</name>
<gene>
    <name evidence="2" type="ORF">PGLA1383_LOCUS22369</name>
</gene>
<sequence>LATSPELAAAKRHLEVLNAQLHARQELHLARTSGNPYAILAAIRAGEKAGLPSKELDAARVAAGGQPEGSGFPGTSPQLQQPPTQPQLQTTSPQLQQPTTQPRVQLQQVSTQPQVQLQQPPTQPKLQGGAYSAQQAASSPGSTPFEDGGIGGAYATPQRRSGLAQRLDNVQPLQPNSDSPISIGAATPFGHSPEKPAQHRGDASLPAMPATMTLSPRVPRGDSISSQVTVVGLLPPPPPAVPETGPARKTVRF</sequence>
<dbReference type="Proteomes" id="UP000654075">
    <property type="component" value="Unassembled WGS sequence"/>
</dbReference>
<reference evidence="2" key="1">
    <citation type="submission" date="2021-02" db="EMBL/GenBank/DDBJ databases">
        <authorList>
            <person name="Dougan E. K."/>
            <person name="Rhodes N."/>
            <person name="Thang M."/>
            <person name="Chan C."/>
        </authorList>
    </citation>
    <scope>NUCLEOTIDE SEQUENCE</scope>
</reference>